<feature type="region of interest" description="Disordered" evidence="1">
    <location>
        <begin position="192"/>
        <end position="273"/>
    </location>
</feature>
<accession>A0ABZ2V804</accession>
<dbReference type="Proteomes" id="UP001440612">
    <property type="component" value="Chromosome"/>
</dbReference>
<feature type="compositionally biased region" description="Basic and acidic residues" evidence="1">
    <location>
        <begin position="419"/>
        <end position="440"/>
    </location>
</feature>
<feature type="domain" description="eCIS core" evidence="2">
    <location>
        <begin position="63"/>
        <end position="131"/>
    </location>
</feature>
<organism evidence="3 4">
    <name type="scientific">Yoonia phaeophyticola</name>
    <dbReference type="NCBI Taxonomy" id="3137369"/>
    <lineage>
        <taxon>Bacteria</taxon>
        <taxon>Pseudomonadati</taxon>
        <taxon>Pseudomonadota</taxon>
        <taxon>Alphaproteobacteria</taxon>
        <taxon>Rhodobacterales</taxon>
        <taxon>Paracoccaceae</taxon>
        <taxon>Yoonia</taxon>
    </lineage>
</organism>
<feature type="compositionally biased region" description="Polar residues" evidence="1">
    <location>
        <begin position="562"/>
        <end position="572"/>
    </location>
</feature>
<reference evidence="4" key="1">
    <citation type="submission" date="2024-04" db="EMBL/GenBank/DDBJ databases">
        <title>Phylogenomic analyses of a clade within the roseobacter group suggest taxonomic reassignments of species of the genera Aestuariivita, Citreicella, Loktanella, Nautella, Pelagibaca, Ruegeria, Thalassobius, Thiobacimonas and Tropicibacter, and the proposal o.</title>
        <authorList>
            <person name="Jeon C.O."/>
        </authorList>
    </citation>
    <scope>NUCLEOTIDE SEQUENCE [LARGE SCALE GENOMIC DNA]</scope>
    <source>
        <strain evidence="4">BS5-3</strain>
    </source>
</reference>
<feature type="compositionally biased region" description="Acidic residues" evidence="1">
    <location>
        <begin position="593"/>
        <end position="626"/>
    </location>
</feature>
<evidence type="ECO:0000259" key="2">
    <source>
        <dbReference type="Pfam" id="PF13699"/>
    </source>
</evidence>
<feature type="region of interest" description="Disordered" evidence="1">
    <location>
        <begin position="507"/>
        <end position="644"/>
    </location>
</feature>
<feature type="compositionally biased region" description="Pro residues" evidence="1">
    <location>
        <begin position="350"/>
        <end position="364"/>
    </location>
</feature>
<feature type="compositionally biased region" description="Basic and acidic residues" evidence="1">
    <location>
        <begin position="523"/>
        <end position="561"/>
    </location>
</feature>
<proteinExistence type="predicted"/>
<dbReference type="RefSeq" id="WP_341368405.1">
    <property type="nucleotide sequence ID" value="NZ_CP150951.2"/>
</dbReference>
<dbReference type="Gene3D" id="1.20.120.20">
    <property type="entry name" value="Apolipoprotein"/>
    <property type="match status" value="1"/>
</dbReference>
<gene>
    <name evidence="3" type="ORF">AABB29_06595</name>
</gene>
<feature type="compositionally biased region" description="Pro residues" evidence="1">
    <location>
        <begin position="236"/>
        <end position="248"/>
    </location>
</feature>
<sequence>MTARLRKTTLPPKAEGKSPKKRWKVHVNEPIGDLSSANDAERANAQPHIGVADLELAALDRSPLPWRTELERHFQRPLPYLTAYQGPEIDAALAHDNAAAAVKGDAVLLPQDASKPLVAHEVAHILQQDGTSAQSDPGQAEIEAYRAETRVAQGEDVPSCHASLPSGAVALRSTDALQEQDLVQGSDREAAAQFAEGTNEQSADTQPAAEDTGEQTGGDSAESVLGDVAAGEPLPEEPVPTFEPPPMPALEIDEEGAEAAQAEAEEALAGAQEADGLVGAFKDAPPSVKALHHDQLDGEIGEMAAQDQSDFEAEMPEFPAEMSGTDDLAEPEAVQPPDAAEVQLEEGTPAPAPDPELDPTPDPGTPDLNAAIDDFLANFFSFGDAGSLGQTFNRVSTSDEDVETSAGARPDVPLEGETDPQRVDDQDTAARDDARARRVEATQAVTEGPGPEQVELQELREDFAMEAHEQPSIDQAEGPVEGAAGFRDKGLDGEVTALFDAHHNDDMAASLEEAETEVSGAVETRDTDRDTALADAEAERTRLNEEADADQRDEVISRRQEVQNARQQAVDDQQTRVDEMETQADLDRREAEDTIETEVSDAEAQVETDFSEAEEDAQAEVDEGERDAEAERERQERESENQSWWDRASSWVADQFDKLTKFINDVFDAVRSAVKDIIDAVKEAAIALIDAAVSAITAAIEALGEALQAAVNALLAEHFPELAEALNEAIDSAVDAATEFVEAVGEGLKTAVSALLDALAAGIDAILAAYQAAINAALAIARAALTGDWGELAKLILEPILYALGIEPAAFYQMIERAMEALDIIIDDPIGFLSNLIDTVVGGIRQFGGNIVTHLQAGIIGWLTGALGGDIQIPERFDLMGVLDLARQILGLTVDMIRRVAVRVLGEEAVERIEFVMGYVVELVTGGFSALWERIMADLSALKDLVLDGIKSFLMERIVMAAITWLASMFSPVGALVKLVMTIWNFMMFLKDQLARIIQVVQTVVNTMWEIATGVLQPAIDGVEGVLGRLLPIVIDLLARLLGLGNVAGRVREIIGDVRQRIEDALVNLINRVLSAFTGGRMGGGGATDSDEQATGDGDLMTPIPVRGGGENHTLHIEDQGETVVPMIHSTPQTLESWLDSRTGAPFEELATARNWRGAVKTNKKTALEGLVARAQEEEAQLDRAAEAAEDAQNADPATANDEIQATQTEGEQTKRALEEVLEFFGIDTDQSLADFFDEAITADYGAGSDIRSRLRSTVLNQLDKPRYMTMDWAAAKAQLPSDGALPGTWTRPASSSAILMALHQETFETRVKEIVVAHVESVDSDTYDQQKDNFFSRYLAADLNQSAAAQAIIRAILNKEDGTAIANGQQTIIQEAADRKFSNLLEWDYKFNDVTGQFYKNTLVPKAASMLSDPFGDYFESDEENAAGSGAGQSKRLDFFLSDSKRASKNRSRLADSVRGAAPGNHEWIPSSKAASIISATASQLGTSGEADALQGLAKLLKFQHEVRTPTSHLIFKPNAPLSQLGRTVKFYSKAHAESGIALADMSPDQRREYYPANGPQPEDDIIVLQAHAGGLDAGKVENGTRSRGERLQWASPEWHTKLADAVSQPIDDNIASNADGGTIKTAIMGYYRDTIWQGATQLGGSHRFNLYYTSSDSQWRDYEALKTYASGKYTEAESALETDMNKVF</sequence>
<feature type="compositionally biased region" description="Basic and acidic residues" evidence="1">
    <location>
        <begin position="573"/>
        <end position="592"/>
    </location>
</feature>
<dbReference type="InterPro" id="IPR025295">
    <property type="entry name" value="eCIS_core_dom"/>
</dbReference>
<feature type="compositionally biased region" description="Basic and acidic residues" evidence="1">
    <location>
        <begin position="627"/>
        <end position="640"/>
    </location>
</feature>
<feature type="region of interest" description="Disordered" evidence="1">
    <location>
        <begin position="1"/>
        <end position="43"/>
    </location>
</feature>
<name>A0ABZ2V804_9RHOB</name>
<feature type="region of interest" description="Disordered" evidence="1">
    <location>
        <begin position="309"/>
        <end position="370"/>
    </location>
</feature>
<dbReference type="EMBL" id="CP150951">
    <property type="protein sequence ID" value="WZC50303.1"/>
    <property type="molecule type" value="Genomic_DNA"/>
</dbReference>
<feature type="compositionally biased region" description="Basic and acidic residues" evidence="1">
    <location>
        <begin position="1178"/>
        <end position="1187"/>
    </location>
</feature>
<evidence type="ECO:0000313" key="3">
    <source>
        <dbReference type="EMBL" id="WZC50303.1"/>
    </source>
</evidence>
<evidence type="ECO:0000256" key="1">
    <source>
        <dbReference type="SAM" id="MobiDB-lite"/>
    </source>
</evidence>
<feature type="region of interest" description="Disordered" evidence="1">
    <location>
        <begin position="387"/>
        <end position="453"/>
    </location>
</feature>
<protein>
    <submittedName>
        <fullName evidence="3">DUF4157 domain-containing protein</fullName>
    </submittedName>
</protein>
<dbReference type="Pfam" id="PF13699">
    <property type="entry name" value="eCIS_core"/>
    <property type="match status" value="1"/>
</dbReference>
<feature type="compositionally biased region" description="Polar residues" evidence="1">
    <location>
        <begin position="196"/>
        <end position="205"/>
    </location>
</feature>
<feature type="compositionally biased region" description="Low complexity" evidence="1">
    <location>
        <begin position="258"/>
        <end position="273"/>
    </location>
</feature>
<feature type="region of interest" description="Disordered" evidence="1">
    <location>
        <begin position="1178"/>
        <end position="1200"/>
    </location>
</feature>
<keyword evidence="4" id="KW-1185">Reference proteome</keyword>
<evidence type="ECO:0000313" key="4">
    <source>
        <dbReference type="Proteomes" id="UP001440612"/>
    </source>
</evidence>
<feature type="compositionally biased region" description="Low complexity" evidence="1">
    <location>
        <begin position="1191"/>
        <end position="1200"/>
    </location>
</feature>